<evidence type="ECO:0000256" key="13">
    <source>
        <dbReference type="ARBA" id="ARBA00023125"/>
    </source>
</evidence>
<evidence type="ECO:0000313" key="19">
    <source>
        <dbReference type="EMBL" id="CAO00519.1"/>
    </source>
</evidence>
<comment type="function">
    <text evidence="17">Strong activator of the late viral genes promoters. Acts as a suppressor of RNA-mediated gene silencing, also known as post-transcriptional gene silencing (PTGS), a mechanism of plant viral defense that limits the accumulation of viral RNAs. Also suppresses the host basal defense by interacting with and inhibiting SNF1 kinase, a key regulator of cell metabolism implicated in innate antiviral defense. Determines pathogenicity.</text>
</comment>
<evidence type="ECO:0000256" key="2">
    <source>
        <dbReference type="ARBA" id="ARBA00004192"/>
    </source>
</evidence>
<keyword evidence="15 17" id="KW-1035">Host cytoplasm</keyword>
<evidence type="ECO:0000256" key="3">
    <source>
        <dbReference type="ARBA" id="ARBA00007672"/>
    </source>
</evidence>
<keyword evidence="11 17" id="KW-0863">Zinc-finger</keyword>
<keyword evidence="14 17" id="KW-0010">Activator</keyword>
<sequence length="139" mass="15672">MQSSSHSKSHSIPVAKTSLPHKRKKSIRRKRVDLPCGCTYYISINCHDDGFTHRGVHHCGSSREWRIYLGNSKSPVFQNFGPRQQTILNTARHNQDSNTVQPQHAESAGTSQVFSNFQDLHGLTPSDWAFLESFQNPGP</sequence>
<keyword evidence="13 17" id="KW-0238">DNA-binding</keyword>
<evidence type="ECO:0000256" key="14">
    <source>
        <dbReference type="ARBA" id="ARBA00023159"/>
    </source>
</evidence>
<accession>D2N1V7</accession>
<evidence type="ECO:0000256" key="7">
    <source>
        <dbReference type="ARBA" id="ARBA00022562"/>
    </source>
</evidence>
<evidence type="ECO:0000256" key="4">
    <source>
        <dbReference type="ARBA" id="ARBA00014388"/>
    </source>
</evidence>
<evidence type="ECO:0000256" key="8">
    <source>
        <dbReference type="ARBA" id="ARBA00022581"/>
    </source>
</evidence>
<dbReference type="GO" id="GO:0005198">
    <property type="term" value="F:structural molecule activity"/>
    <property type="evidence" value="ECO:0007669"/>
    <property type="project" value="InterPro"/>
</dbReference>
<comment type="subunit">
    <text evidence="17">Monomer. Homodimer. Homooligomer. Self-interaction correlates with nuclear localization and efficient activation of transcription.</text>
</comment>
<dbReference type="GO" id="GO:0030430">
    <property type="term" value="C:host cell cytoplasm"/>
    <property type="evidence" value="ECO:0007669"/>
    <property type="project" value="UniProtKB-SubCell"/>
</dbReference>
<feature type="region of interest" description="Disordered" evidence="18">
    <location>
        <begin position="1"/>
        <end position="26"/>
    </location>
</feature>
<proteinExistence type="inferred from homology"/>
<dbReference type="GO" id="GO:0003677">
    <property type="term" value="F:DNA binding"/>
    <property type="evidence" value="ECO:0007669"/>
    <property type="project" value="UniProtKB-KW"/>
</dbReference>
<evidence type="ECO:0000256" key="10">
    <source>
        <dbReference type="ARBA" id="ARBA00022723"/>
    </source>
</evidence>
<organism evidence="19">
    <name type="scientific">Tomato leaf curl New Delhi virus - Bitter Gourd</name>
    <dbReference type="NCBI Taxonomy" id="337450"/>
    <lineage>
        <taxon>Viruses</taxon>
        <taxon>Monodnaviria</taxon>
        <taxon>Shotokuvirae</taxon>
        <taxon>Cressdnaviricota</taxon>
        <taxon>Repensiviricetes</taxon>
        <taxon>Geplafuvirales</taxon>
        <taxon>Geminiviridae</taxon>
        <taxon>Begomovirus</taxon>
        <taxon>Begomovirus solanumdelhiense</taxon>
        <taxon>Tomato leaf curl New Delhi virus</taxon>
    </lineage>
</organism>
<evidence type="ECO:0000256" key="18">
    <source>
        <dbReference type="SAM" id="MobiDB-lite"/>
    </source>
</evidence>
<dbReference type="GO" id="GO:0008270">
    <property type="term" value="F:zinc ion binding"/>
    <property type="evidence" value="ECO:0007669"/>
    <property type="project" value="UniProtKB-KW"/>
</dbReference>
<dbReference type="Pfam" id="PF01440">
    <property type="entry name" value="Gemini_AL2"/>
    <property type="match status" value="1"/>
</dbReference>
<dbReference type="GO" id="GO:0042025">
    <property type="term" value="C:host cell nucleus"/>
    <property type="evidence" value="ECO:0007669"/>
    <property type="project" value="UniProtKB-SubCell"/>
</dbReference>
<evidence type="ECO:0000256" key="11">
    <source>
        <dbReference type="ARBA" id="ARBA00022771"/>
    </source>
</evidence>
<comment type="subcellular location">
    <subcellularLocation>
        <location evidence="2 17">Host cytoplasm</location>
    </subcellularLocation>
    <subcellularLocation>
        <location evidence="1 17">Host nucleus</location>
    </subcellularLocation>
</comment>
<evidence type="ECO:0000256" key="6">
    <source>
        <dbReference type="ARBA" id="ARBA00022553"/>
    </source>
</evidence>
<protein>
    <recommendedName>
        <fullName evidence="4 17">Transcriptional activator protein</fullName>
        <shortName evidence="17">TrAP</shortName>
    </recommendedName>
</protein>
<evidence type="ECO:0000256" key="17">
    <source>
        <dbReference type="RuleBase" id="RU363028"/>
    </source>
</evidence>
<dbReference type="EMBL" id="AM747291">
    <property type="protein sequence ID" value="CAO00519.1"/>
    <property type="molecule type" value="Genomic_DNA"/>
</dbReference>
<gene>
    <name evidence="19" type="primary">c2</name>
</gene>
<evidence type="ECO:0000256" key="12">
    <source>
        <dbReference type="ARBA" id="ARBA00022833"/>
    </source>
</evidence>
<evidence type="ECO:0000256" key="1">
    <source>
        <dbReference type="ARBA" id="ARBA00004147"/>
    </source>
</evidence>
<evidence type="ECO:0000256" key="5">
    <source>
        <dbReference type="ARBA" id="ARBA00022463"/>
    </source>
</evidence>
<comment type="domain">
    <text evidence="17">The zinc finger and the transactivation region are involved in PTGS suppression.</text>
</comment>
<keyword evidence="8 17" id="KW-0945">Host-virus interaction</keyword>
<evidence type="ECO:0000256" key="16">
    <source>
        <dbReference type="ARBA" id="ARBA00023280"/>
    </source>
</evidence>
<comment type="similarity">
    <text evidence="3 17">Belongs to the geminiviridae transcriptional activator protein family.</text>
</comment>
<dbReference type="GO" id="GO:0052170">
    <property type="term" value="P:symbiont-mediated suppression of host innate immune response"/>
    <property type="evidence" value="ECO:0007669"/>
    <property type="project" value="UniProtKB-KW"/>
</dbReference>
<keyword evidence="6" id="KW-0597">Phosphoprotein</keyword>
<dbReference type="InterPro" id="IPR000942">
    <property type="entry name" value="Gemini_AL2"/>
</dbReference>
<dbReference type="PRINTS" id="PR00230">
    <property type="entry name" value="GEMCOATAL2"/>
</dbReference>
<keyword evidence="5 17" id="KW-0941">Suppressor of RNA silencing</keyword>
<evidence type="ECO:0000256" key="9">
    <source>
        <dbReference type="ARBA" id="ARBA00022632"/>
    </source>
</evidence>
<keyword evidence="7 17" id="KW-1048">Host nucleus</keyword>
<keyword evidence="10 17" id="KW-0479">Metal-binding</keyword>
<keyword evidence="16" id="KW-0899">Viral immunoevasion</keyword>
<evidence type="ECO:0000256" key="15">
    <source>
        <dbReference type="ARBA" id="ARBA00023200"/>
    </source>
</evidence>
<keyword evidence="12 17" id="KW-0862">Zinc</keyword>
<name>D2N1V7_9GEMI</name>
<keyword evidence="9" id="KW-1090">Inhibition of host innate immune response by virus</keyword>
<dbReference type="GO" id="GO:0019028">
    <property type="term" value="C:viral capsid"/>
    <property type="evidence" value="ECO:0007669"/>
    <property type="project" value="InterPro"/>
</dbReference>
<reference evidence="19" key="1">
    <citation type="submission" date="2007-06" db="EMBL/GenBank/DDBJ databases">
        <title>Diversity of Begomovirus in Punjab Pakistan.</title>
        <authorList>
            <person name="Tahir M."/>
            <person name="Haider M.S."/>
            <person name="Briddon R.W."/>
        </authorList>
    </citation>
    <scope>NUCLEOTIDE SEQUENCE</scope>
    <source>
        <strain evidence="19">Mn-05</strain>
    </source>
</reference>